<organism evidence="1 2">
    <name type="scientific">Colletotrichum spaethianum</name>
    <dbReference type="NCBI Taxonomy" id="700344"/>
    <lineage>
        <taxon>Eukaryota</taxon>
        <taxon>Fungi</taxon>
        <taxon>Dikarya</taxon>
        <taxon>Ascomycota</taxon>
        <taxon>Pezizomycotina</taxon>
        <taxon>Sordariomycetes</taxon>
        <taxon>Hypocreomycetidae</taxon>
        <taxon>Glomerellales</taxon>
        <taxon>Glomerellaceae</taxon>
        <taxon>Colletotrichum</taxon>
        <taxon>Colletotrichum spaethianum species complex</taxon>
    </lineage>
</organism>
<gene>
    <name evidence="1" type="ORF">ColSpa_00471</name>
</gene>
<proteinExistence type="predicted"/>
<evidence type="ECO:0000313" key="1">
    <source>
        <dbReference type="EMBL" id="GKT40290.1"/>
    </source>
</evidence>
<name>A0AA37L4Y2_9PEZI</name>
<dbReference type="EMBL" id="BQXU01000001">
    <property type="protein sequence ID" value="GKT40290.1"/>
    <property type="molecule type" value="Genomic_DNA"/>
</dbReference>
<protein>
    <submittedName>
        <fullName evidence="1">Uncharacterized protein</fullName>
    </submittedName>
</protein>
<sequence>MPAKAHVKLFNIQIEVLKKQGITPEKTKKLTYTNVVESKTKPVIQAARTEKGGLDITVSVSSTGADKKIFDDISQTTFGKNAHWVDNDYIKKASQLTGSTRPIPLRPPLIIKD</sequence>
<dbReference type="GeneID" id="73321273"/>
<dbReference type="Proteomes" id="UP001055115">
    <property type="component" value="Unassembled WGS sequence"/>
</dbReference>
<evidence type="ECO:0000313" key="2">
    <source>
        <dbReference type="Proteomes" id="UP001055115"/>
    </source>
</evidence>
<keyword evidence="2" id="KW-1185">Reference proteome</keyword>
<dbReference type="AlphaFoldDB" id="A0AA37L4Y2"/>
<dbReference type="RefSeq" id="XP_049122640.1">
    <property type="nucleotide sequence ID" value="XM_049266683.1"/>
</dbReference>
<accession>A0AA37L4Y2</accession>
<comment type="caution">
    <text evidence="1">The sequence shown here is derived from an EMBL/GenBank/DDBJ whole genome shotgun (WGS) entry which is preliminary data.</text>
</comment>
<reference evidence="1 2" key="1">
    <citation type="submission" date="2022-03" db="EMBL/GenBank/DDBJ databases">
        <title>Genome data of Colletotrichum spp.</title>
        <authorList>
            <person name="Utami Y.D."/>
            <person name="Hiruma K."/>
        </authorList>
    </citation>
    <scope>NUCLEOTIDE SEQUENCE [LARGE SCALE GENOMIC DNA]</scope>
    <source>
        <strain evidence="1 2">MAFF 239500</strain>
    </source>
</reference>